<sequence>MPFLNYISGLGAGSTTNALIENKFNYDPEVVRLATEYLHFKRDNVQKILIEDAAKAITRLDNETYDLVMHDLFTGGTIPKQCFTRHFFTELKGKMKMNGILGVARCKVYDDVFDHDEQINRNFVLNIIFCSDAPIDFSKEAGRVDAQRLSSWNSMNLIQIDEKKLDEAVPLDEYNENTALELRQIAKDHWYAMMQIFPAEIWTSNFHY</sequence>
<dbReference type="HOGENOM" id="CLU_1321561_0_0_1"/>
<dbReference type="SUPFAM" id="SSF53335">
    <property type="entry name" value="S-adenosyl-L-methionine-dependent methyltransferases"/>
    <property type="match status" value="1"/>
</dbReference>
<reference evidence="1 3" key="1">
    <citation type="journal article" date="2013" name="Curr. Biol.">
        <title>Shared signatures of parasitism and phylogenomics unite Cryptomycota and microsporidia.</title>
        <authorList>
            <person name="James T.Y."/>
            <person name="Pelin A."/>
            <person name="Bonen L."/>
            <person name="Ahrendt S."/>
            <person name="Sain D."/>
            <person name="Corradi N."/>
            <person name="Stajich J.E."/>
        </authorList>
    </citation>
    <scope>NUCLEOTIDE SEQUENCE [LARGE SCALE GENOMIC DNA]</scope>
    <source>
        <strain evidence="1 3">CSF55</strain>
        <strain evidence="1 3">CSF55</strain>
    </source>
</reference>
<dbReference type="OrthoDB" id="2016285at2759"/>
<dbReference type="Gene3D" id="3.40.50.150">
    <property type="entry name" value="Vaccinia Virus protein VP39"/>
    <property type="match status" value="1"/>
</dbReference>
<dbReference type="Proteomes" id="UP000281549">
    <property type="component" value="Unassembled WGS sequence"/>
</dbReference>
<proteinExistence type="predicted"/>
<organism evidence="1 3">
    <name type="scientific">Rozella allomycis (strain CSF55)</name>
    <dbReference type="NCBI Taxonomy" id="988480"/>
    <lineage>
        <taxon>Eukaryota</taxon>
        <taxon>Fungi</taxon>
        <taxon>Fungi incertae sedis</taxon>
        <taxon>Cryptomycota</taxon>
        <taxon>Cryptomycota incertae sedis</taxon>
        <taxon>Rozella</taxon>
    </lineage>
</organism>
<evidence type="ECO:0008006" key="5">
    <source>
        <dbReference type="Google" id="ProtNLM"/>
    </source>
</evidence>
<evidence type="ECO:0000313" key="3">
    <source>
        <dbReference type="Proteomes" id="UP000030755"/>
    </source>
</evidence>
<reference evidence="2" key="3">
    <citation type="submission" date="2018-08" db="EMBL/GenBank/DDBJ databases">
        <title>Leveraging single-cell genomics to expand the Fungal Tree of Life.</title>
        <authorList>
            <consortium name="DOE Joint Genome Institute"/>
            <person name="Ahrendt S.R."/>
            <person name="Quandt C.A."/>
            <person name="Ciobanu D."/>
            <person name="Clum A."/>
            <person name="Salamov A."/>
            <person name="Andreopoulos B."/>
            <person name="Cheng J.-F."/>
            <person name="Woyke T."/>
            <person name="Pelin A."/>
            <person name="Henrissat B."/>
            <person name="Reynolds N."/>
            <person name="Benny G.L."/>
            <person name="Smith M.E."/>
            <person name="James T.Y."/>
            <person name="Grigoriev I.V."/>
        </authorList>
    </citation>
    <scope>NUCLEOTIDE SEQUENCE</scope>
    <source>
        <strain evidence="2">CSF55</strain>
    </source>
</reference>
<protein>
    <recommendedName>
        <fullName evidence="5">S-adenosyl-L-methionine-dependent methyltransferase</fullName>
    </recommendedName>
</protein>
<evidence type="ECO:0000313" key="4">
    <source>
        <dbReference type="Proteomes" id="UP000281549"/>
    </source>
</evidence>
<dbReference type="InterPro" id="IPR029063">
    <property type="entry name" value="SAM-dependent_MTases_sf"/>
</dbReference>
<name>A0A075AVE2_ROZAC</name>
<evidence type="ECO:0000313" key="2">
    <source>
        <dbReference type="EMBL" id="RKP18830.1"/>
    </source>
</evidence>
<dbReference type="EMBL" id="ML005358">
    <property type="protein sequence ID" value="RKP18830.1"/>
    <property type="molecule type" value="Genomic_DNA"/>
</dbReference>
<gene>
    <name evidence="1" type="ORF">O9G_001841</name>
    <name evidence="2" type="ORF">ROZALSC1DRAFT_29520</name>
</gene>
<accession>A0A075AVE2</accession>
<keyword evidence="3" id="KW-1185">Reference proteome</keyword>
<dbReference type="Proteomes" id="UP000030755">
    <property type="component" value="Unassembled WGS sequence"/>
</dbReference>
<dbReference type="STRING" id="988480.A0A075AVE2"/>
<dbReference type="AlphaFoldDB" id="A0A075AVE2"/>
<evidence type="ECO:0000313" key="1">
    <source>
        <dbReference type="EMBL" id="EPZ34228.1"/>
    </source>
</evidence>
<dbReference type="NCBIfam" id="NF037959">
    <property type="entry name" value="MFS_SpdSyn"/>
    <property type="match status" value="1"/>
</dbReference>
<dbReference type="EMBL" id="KE560971">
    <property type="protein sequence ID" value="EPZ34228.1"/>
    <property type="molecule type" value="Genomic_DNA"/>
</dbReference>
<reference evidence="4" key="2">
    <citation type="journal article" date="2018" name="Nat. Microbiol.">
        <title>Leveraging single-cell genomics to expand the fungal tree of life.</title>
        <authorList>
            <person name="Ahrendt S.R."/>
            <person name="Quandt C.A."/>
            <person name="Ciobanu D."/>
            <person name="Clum A."/>
            <person name="Salamov A."/>
            <person name="Andreopoulos B."/>
            <person name="Cheng J.F."/>
            <person name="Woyke T."/>
            <person name="Pelin A."/>
            <person name="Henrissat B."/>
            <person name="Reynolds N.K."/>
            <person name="Benny G.L."/>
            <person name="Smith M.E."/>
            <person name="James T.Y."/>
            <person name="Grigoriev I.V."/>
        </authorList>
    </citation>
    <scope>NUCLEOTIDE SEQUENCE [LARGE SCALE GENOMIC DNA]</scope>
    <source>
        <strain evidence="4">CSF55</strain>
    </source>
</reference>
<dbReference type="Pfam" id="PF01564">
    <property type="entry name" value="Spermine_synth"/>
    <property type="match status" value="1"/>
</dbReference>